<name>Q2N661_ERYLH</name>
<reference evidence="2" key="1">
    <citation type="journal article" date="2009" name="J. Bacteriol.">
        <title>Complete genome sequence of Erythrobacter litoralis HTCC2594.</title>
        <authorList>
            <person name="Oh H.M."/>
            <person name="Giovannoni S.J."/>
            <person name="Ferriera S."/>
            <person name="Johnson J."/>
            <person name="Cho J.C."/>
        </authorList>
    </citation>
    <scope>NUCLEOTIDE SEQUENCE [LARGE SCALE GENOMIC DNA]</scope>
    <source>
        <strain evidence="2">HTCC2594</strain>
    </source>
</reference>
<proteinExistence type="predicted"/>
<protein>
    <submittedName>
        <fullName evidence="1">Uncharacterized protein</fullName>
    </submittedName>
</protein>
<evidence type="ECO:0000313" key="2">
    <source>
        <dbReference type="Proteomes" id="UP000008808"/>
    </source>
</evidence>
<keyword evidence="2" id="KW-1185">Reference proteome</keyword>
<accession>Q2N661</accession>
<dbReference type="RefSeq" id="WP_011415652.1">
    <property type="nucleotide sequence ID" value="NC_007722.1"/>
</dbReference>
<gene>
    <name evidence="1" type="ordered locus">ELI_13690</name>
</gene>
<dbReference type="Proteomes" id="UP000008808">
    <property type="component" value="Chromosome"/>
</dbReference>
<dbReference type="KEGG" id="eli:ELI_13690"/>
<sequence>MAVSQSTPVLAQAVGHIEKVLRTKIPIYDANSKVVRRAPKSEFEDDHPVTALKGNSLLEIRLNNETVYVRRADVRFNGPATCKLTAESRRSSRGFAVGTPGIKAGAGSGGVCVPIKR</sequence>
<dbReference type="EMBL" id="CP000157">
    <property type="protein sequence ID" value="ABC64830.1"/>
    <property type="molecule type" value="Genomic_DNA"/>
</dbReference>
<dbReference type="AlphaFoldDB" id="Q2N661"/>
<organism evidence="1 2">
    <name type="scientific">Erythrobacter litoralis (strain HTCC2594)</name>
    <dbReference type="NCBI Taxonomy" id="314225"/>
    <lineage>
        <taxon>Bacteria</taxon>
        <taxon>Pseudomonadati</taxon>
        <taxon>Pseudomonadota</taxon>
        <taxon>Alphaproteobacteria</taxon>
        <taxon>Sphingomonadales</taxon>
        <taxon>Erythrobacteraceae</taxon>
        <taxon>Erythrobacter/Porphyrobacter group</taxon>
        <taxon>Erythrobacter</taxon>
    </lineage>
</organism>
<dbReference type="STRING" id="314225.ELI_13690"/>
<dbReference type="HOGENOM" id="CLU_2081204_0_0_5"/>
<evidence type="ECO:0000313" key="1">
    <source>
        <dbReference type="EMBL" id="ABC64830.1"/>
    </source>
</evidence>